<dbReference type="Gene3D" id="1.10.10.60">
    <property type="entry name" value="Homeodomain-like"/>
    <property type="match status" value="1"/>
</dbReference>
<evidence type="ECO:0000259" key="1">
    <source>
        <dbReference type="PROSITE" id="PS01124"/>
    </source>
</evidence>
<dbReference type="GO" id="GO:0043565">
    <property type="term" value="F:sequence-specific DNA binding"/>
    <property type="evidence" value="ECO:0007669"/>
    <property type="project" value="InterPro"/>
</dbReference>
<dbReference type="SMART" id="SM00342">
    <property type="entry name" value="HTH_ARAC"/>
    <property type="match status" value="1"/>
</dbReference>
<evidence type="ECO:0000313" key="3">
    <source>
        <dbReference type="Proteomes" id="UP000297407"/>
    </source>
</evidence>
<gene>
    <name evidence="2" type="ORF">E4635_02380</name>
</gene>
<dbReference type="GO" id="GO:0003700">
    <property type="term" value="F:DNA-binding transcription factor activity"/>
    <property type="evidence" value="ECO:0007669"/>
    <property type="project" value="InterPro"/>
</dbReference>
<dbReference type="AlphaFoldDB" id="A0A4Z0LD40"/>
<dbReference type="Pfam" id="PF12833">
    <property type="entry name" value="HTH_18"/>
    <property type="match status" value="1"/>
</dbReference>
<keyword evidence="3" id="KW-1185">Reference proteome</keyword>
<protein>
    <submittedName>
        <fullName evidence="2">AraC family transcriptional regulator</fullName>
    </submittedName>
</protein>
<dbReference type="EMBL" id="SRLH01000001">
    <property type="protein sequence ID" value="TGD59796.1"/>
    <property type="molecule type" value="Genomic_DNA"/>
</dbReference>
<dbReference type="InterPro" id="IPR018060">
    <property type="entry name" value="HTH_AraC"/>
</dbReference>
<sequence>MEKMDDYTSFRITVPEAFQEVFSHLYFAANHTKQVISKTLYPSYQTIMIFNFGAKASLVSRQGATIEMDKCLLLGPIKQAFDYTLPVGSEILVANFKDDAFYRFFGSAALPGNIPFDPDGLLDENCFTSLWHELQEIGTVAEKADYVFRFCQPYLKDRSSTFEPIAHFREQDNAQSPIKVIAEESSRTQRSIQLNHKKYLGYSAKEISRYHRFLKATGLIRDWASEGTKPDWHDIISQCGYYDQSQFIHDFKHFINLSPNQYLRFQQDICFAEPG</sequence>
<reference evidence="2 3" key="1">
    <citation type="submission" date="2019-04" db="EMBL/GenBank/DDBJ databases">
        <title>Flavobacterium sp. strain DS2-A Genome sequencing and assembly.</title>
        <authorList>
            <person name="Kim I."/>
        </authorList>
    </citation>
    <scope>NUCLEOTIDE SEQUENCE [LARGE SCALE GENOMIC DNA]</scope>
    <source>
        <strain evidence="2 3">DS2-A</strain>
    </source>
</reference>
<organism evidence="2 3">
    <name type="scientific">Flavobacterium humi</name>
    <dbReference type="NCBI Taxonomy" id="2562683"/>
    <lineage>
        <taxon>Bacteria</taxon>
        <taxon>Pseudomonadati</taxon>
        <taxon>Bacteroidota</taxon>
        <taxon>Flavobacteriia</taxon>
        <taxon>Flavobacteriales</taxon>
        <taxon>Flavobacteriaceae</taxon>
        <taxon>Flavobacterium</taxon>
    </lineage>
</organism>
<dbReference type="Proteomes" id="UP000297407">
    <property type="component" value="Unassembled WGS sequence"/>
</dbReference>
<comment type="caution">
    <text evidence="2">The sequence shown here is derived from an EMBL/GenBank/DDBJ whole genome shotgun (WGS) entry which is preliminary data.</text>
</comment>
<dbReference type="PROSITE" id="PS01124">
    <property type="entry name" value="HTH_ARAC_FAMILY_2"/>
    <property type="match status" value="1"/>
</dbReference>
<proteinExistence type="predicted"/>
<feature type="domain" description="HTH araC/xylS-type" evidence="1">
    <location>
        <begin position="163"/>
        <end position="265"/>
    </location>
</feature>
<name>A0A4Z0LD40_9FLAO</name>
<dbReference type="OrthoDB" id="635259at2"/>
<accession>A0A4Z0LD40</accession>
<evidence type="ECO:0000313" key="2">
    <source>
        <dbReference type="EMBL" id="TGD59796.1"/>
    </source>
</evidence>